<dbReference type="InterPro" id="IPR001584">
    <property type="entry name" value="Integrase_cat-core"/>
</dbReference>
<evidence type="ECO:0000259" key="1">
    <source>
        <dbReference type="PROSITE" id="PS50994"/>
    </source>
</evidence>
<comment type="caution">
    <text evidence="2">The sequence shown here is derived from an EMBL/GenBank/DDBJ whole genome shotgun (WGS) entry which is preliminary data.</text>
</comment>
<feature type="non-terminal residue" evidence="2">
    <location>
        <position position="1"/>
    </location>
</feature>
<name>A0AA38CSW9_TAXCH</name>
<dbReference type="Proteomes" id="UP000824469">
    <property type="component" value="Unassembled WGS sequence"/>
</dbReference>
<dbReference type="SUPFAM" id="SSF53098">
    <property type="entry name" value="Ribonuclease H-like"/>
    <property type="match status" value="1"/>
</dbReference>
<evidence type="ECO:0000313" key="2">
    <source>
        <dbReference type="EMBL" id="KAH9304966.1"/>
    </source>
</evidence>
<dbReference type="PANTHER" id="PTHR42648">
    <property type="entry name" value="TRANSPOSASE, PUTATIVE-RELATED"/>
    <property type="match status" value="1"/>
</dbReference>
<dbReference type="PANTHER" id="PTHR42648:SF28">
    <property type="entry name" value="TRANSPOSON-ENCODED PROTEIN WITH RIBONUCLEASE H-LIKE AND RETROVIRUS ZINC FINGER-LIKE DOMAINS"/>
    <property type="match status" value="1"/>
</dbReference>
<protein>
    <recommendedName>
        <fullName evidence="1">Integrase catalytic domain-containing protein</fullName>
    </recommendedName>
</protein>
<dbReference type="EMBL" id="JAHRHJ020000008">
    <property type="protein sequence ID" value="KAH9304966.1"/>
    <property type="molecule type" value="Genomic_DNA"/>
</dbReference>
<proteinExistence type="predicted"/>
<dbReference type="AlphaFoldDB" id="A0AA38CSW9"/>
<reference evidence="2 3" key="1">
    <citation type="journal article" date="2021" name="Nat. Plants">
        <title>The Taxus genome provides insights into paclitaxel biosynthesis.</title>
        <authorList>
            <person name="Xiong X."/>
            <person name="Gou J."/>
            <person name="Liao Q."/>
            <person name="Li Y."/>
            <person name="Zhou Q."/>
            <person name="Bi G."/>
            <person name="Li C."/>
            <person name="Du R."/>
            <person name="Wang X."/>
            <person name="Sun T."/>
            <person name="Guo L."/>
            <person name="Liang H."/>
            <person name="Lu P."/>
            <person name="Wu Y."/>
            <person name="Zhang Z."/>
            <person name="Ro D.K."/>
            <person name="Shang Y."/>
            <person name="Huang S."/>
            <person name="Yan J."/>
        </authorList>
    </citation>
    <scope>NUCLEOTIDE SEQUENCE [LARGE SCALE GENOMIC DNA]</scope>
    <source>
        <strain evidence="2">Ta-2019</strain>
    </source>
</reference>
<accession>A0AA38CSW9</accession>
<dbReference type="Gene3D" id="3.30.420.10">
    <property type="entry name" value="Ribonuclease H-like superfamily/Ribonuclease H"/>
    <property type="match status" value="1"/>
</dbReference>
<dbReference type="InterPro" id="IPR036397">
    <property type="entry name" value="RNaseH_sf"/>
</dbReference>
<organism evidence="2 3">
    <name type="scientific">Taxus chinensis</name>
    <name type="common">Chinese yew</name>
    <name type="synonym">Taxus wallichiana var. chinensis</name>
    <dbReference type="NCBI Taxonomy" id="29808"/>
    <lineage>
        <taxon>Eukaryota</taxon>
        <taxon>Viridiplantae</taxon>
        <taxon>Streptophyta</taxon>
        <taxon>Embryophyta</taxon>
        <taxon>Tracheophyta</taxon>
        <taxon>Spermatophyta</taxon>
        <taxon>Pinopsida</taxon>
        <taxon>Pinidae</taxon>
        <taxon>Conifers II</taxon>
        <taxon>Cupressales</taxon>
        <taxon>Taxaceae</taxon>
        <taxon>Taxus</taxon>
    </lineage>
</organism>
<feature type="domain" description="Integrase catalytic" evidence="1">
    <location>
        <begin position="1"/>
        <end position="103"/>
    </location>
</feature>
<sequence>WKALVENESNSMLKCLRSENGGEYYSNAFNYYCSINGIHREMKVPRKPQENGLIERMNKTIMEPARNMRIYVGFPLQFWTEVVDMMVYFINHGPSSALNGEIP</sequence>
<dbReference type="InterPro" id="IPR012337">
    <property type="entry name" value="RNaseH-like_sf"/>
</dbReference>
<keyword evidence="3" id="KW-1185">Reference proteome</keyword>
<dbReference type="GO" id="GO:0015074">
    <property type="term" value="P:DNA integration"/>
    <property type="evidence" value="ECO:0007669"/>
    <property type="project" value="InterPro"/>
</dbReference>
<dbReference type="InterPro" id="IPR039537">
    <property type="entry name" value="Retrotran_Ty1/copia-like"/>
</dbReference>
<dbReference type="PROSITE" id="PS50994">
    <property type="entry name" value="INTEGRASE"/>
    <property type="match status" value="1"/>
</dbReference>
<evidence type="ECO:0000313" key="3">
    <source>
        <dbReference type="Proteomes" id="UP000824469"/>
    </source>
</evidence>
<gene>
    <name evidence="2" type="ORF">KI387_009370</name>
</gene>
<dbReference type="GO" id="GO:0003676">
    <property type="term" value="F:nucleic acid binding"/>
    <property type="evidence" value="ECO:0007669"/>
    <property type="project" value="InterPro"/>
</dbReference>